<accession>A0A0F9K665</accession>
<reference evidence="1" key="1">
    <citation type="journal article" date="2015" name="Nature">
        <title>Complex archaea that bridge the gap between prokaryotes and eukaryotes.</title>
        <authorList>
            <person name="Spang A."/>
            <person name="Saw J.H."/>
            <person name="Jorgensen S.L."/>
            <person name="Zaremba-Niedzwiedzka K."/>
            <person name="Martijn J."/>
            <person name="Lind A.E."/>
            <person name="van Eijk R."/>
            <person name="Schleper C."/>
            <person name="Guy L."/>
            <person name="Ettema T.J."/>
        </authorList>
    </citation>
    <scope>NUCLEOTIDE SEQUENCE</scope>
</reference>
<sequence length="164" mass="18845">MTKGELTKLITEQMESTEKRDLVEAWAKANAGKQIRKNNLPEGARLTREYWISLHFGEYDSKWGDYREKFTLSHRSTRGVVPFVNNLHEMNPCFYTGVDKRNAYRRQLLSNSGEMAGLVNAVNDVKAAVKNYRTALSQLEALAGYPNPETYELREIAEVIEEKK</sequence>
<gene>
    <name evidence="1" type="ORF">LCGC14_1369610</name>
</gene>
<name>A0A0F9K665_9ZZZZ</name>
<organism evidence="1">
    <name type="scientific">marine sediment metagenome</name>
    <dbReference type="NCBI Taxonomy" id="412755"/>
    <lineage>
        <taxon>unclassified sequences</taxon>
        <taxon>metagenomes</taxon>
        <taxon>ecological metagenomes</taxon>
    </lineage>
</organism>
<comment type="caution">
    <text evidence="1">The sequence shown here is derived from an EMBL/GenBank/DDBJ whole genome shotgun (WGS) entry which is preliminary data.</text>
</comment>
<proteinExistence type="predicted"/>
<protein>
    <submittedName>
        <fullName evidence="1">Uncharacterized protein</fullName>
    </submittedName>
</protein>
<dbReference type="EMBL" id="LAZR01008635">
    <property type="protein sequence ID" value="KKM77488.1"/>
    <property type="molecule type" value="Genomic_DNA"/>
</dbReference>
<evidence type="ECO:0000313" key="1">
    <source>
        <dbReference type="EMBL" id="KKM77488.1"/>
    </source>
</evidence>
<dbReference type="AlphaFoldDB" id="A0A0F9K665"/>